<dbReference type="EMBL" id="GBXM01052682">
    <property type="protein sequence ID" value="JAH55895.1"/>
    <property type="molecule type" value="Transcribed_RNA"/>
</dbReference>
<evidence type="ECO:0000313" key="1">
    <source>
        <dbReference type="EMBL" id="JAH55895.1"/>
    </source>
</evidence>
<reference evidence="1" key="2">
    <citation type="journal article" date="2015" name="Fish Shellfish Immunol.">
        <title>Early steps in the European eel (Anguilla anguilla)-Vibrio vulnificus interaction in the gills: Role of the RtxA13 toxin.</title>
        <authorList>
            <person name="Callol A."/>
            <person name="Pajuelo D."/>
            <person name="Ebbesson L."/>
            <person name="Teles M."/>
            <person name="MacKenzie S."/>
            <person name="Amaro C."/>
        </authorList>
    </citation>
    <scope>NUCLEOTIDE SEQUENCE</scope>
</reference>
<protein>
    <submittedName>
        <fullName evidence="1">Uncharacterized protein</fullName>
    </submittedName>
</protein>
<name>A0A0E9TSN1_ANGAN</name>
<proteinExistence type="predicted"/>
<organism evidence="1">
    <name type="scientific">Anguilla anguilla</name>
    <name type="common">European freshwater eel</name>
    <name type="synonym">Muraena anguilla</name>
    <dbReference type="NCBI Taxonomy" id="7936"/>
    <lineage>
        <taxon>Eukaryota</taxon>
        <taxon>Metazoa</taxon>
        <taxon>Chordata</taxon>
        <taxon>Craniata</taxon>
        <taxon>Vertebrata</taxon>
        <taxon>Euteleostomi</taxon>
        <taxon>Actinopterygii</taxon>
        <taxon>Neopterygii</taxon>
        <taxon>Teleostei</taxon>
        <taxon>Anguilliformes</taxon>
        <taxon>Anguillidae</taxon>
        <taxon>Anguilla</taxon>
    </lineage>
</organism>
<reference evidence="1" key="1">
    <citation type="submission" date="2014-11" db="EMBL/GenBank/DDBJ databases">
        <authorList>
            <person name="Amaro Gonzalez C."/>
        </authorList>
    </citation>
    <scope>NUCLEOTIDE SEQUENCE</scope>
</reference>
<accession>A0A0E9TSN1</accession>
<dbReference type="AlphaFoldDB" id="A0A0E9TSN1"/>
<sequence length="45" mass="5216">MVHRFISHITPRAYLSVAAPVQFNVWYDFTKIISSCLPILPRTIL</sequence>